<dbReference type="Pfam" id="PF09297">
    <property type="entry name" value="Zn_ribbon_NUD"/>
    <property type="match status" value="1"/>
</dbReference>
<dbReference type="EC" id="3.6.1.22" evidence="8"/>
<feature type="binding site" evidence="8">
    <location>
        <position position="197"/>
    </location>
    <ligand>
        <name>a divalent metal cation</name>
        <dbReference type="ChEBI" id="CHEBI:60240"/>
        <label>3</label>
    </ligand>
</feature>
<feature type="binding site" evidence="8">
    <location>
        <position position="264"/>
    </location>
    <ligand>
        <name>substrate</name>
    </ligand>
</feature>
<gene>
    <name evidence="8" type="primary">nudC</name>
    <name evidence="10" type="ORF">LX59_01958</name>
</gene>
<sequence length="282" mass="31541">MTLVFSSPPWRAQWLDPLQLGSETQVLVHYRQSFLTGSEGGQLFPLTEVDALDLPLSTKQGLGMWEGLPIVLYELSEAPSIAGLNWLGLRQIMSSQLDTSYVEMLCMAAQVGTWATQHRFCSHCGIPLLAVTGERAMACPQCHNRYYPRISPCMIALVTRGDEVLLARSPRHAPGVFSTLAGFVEPGETIEQCIAREVLEEVGVQVTQPRYITSQSWPFPHSLMLGFHVQYLHGEIRLQPEEIEEARWFPLNALPNLPGPHTIARHLIDCYLAERLGTTHPM</sequence>
<feature type="binding site" evidence="8">
    <location>
        <position position="242"/>
    </location>
    <ligand>
        <name>a divalent metal cation</name>
        <dbReference type="ChEBI" id="CHEBI:60240"/>
        <label>1</label>
    </ligand>
</feature>
<dbReference type="GO" id="GO:0006742">
    <property type="term" value="P:NADP+ catabolic process"/>
    <property type="evidence" value="ECO:0007669"/>
    <property type="project" value="TreeGrafter"/>
</dbReference>
<dbReference type="EMBL" id="VLKG01000006">
    <property type="protein sequence ID" value="TWH65016.1"/>
    <property type="molecule type" value="Genomic_DNA"/>
</dbReference>
<dbReference type="GO" id="GO:0110153">
    <property type="term" value="F:RNA NAD-cap (NMN-forming) hydrolase activity"/>
    <property type="evidence" value="ECO:0007669"/>
    <property type="project" value="RHEA"/>
</dbReference>
<feature type="binding site" evidence="8">
    <location>
        <position position="201"/>
    </location>
    <ligand>
        <name>a divalent metal cation</name>
        <dbReference type="ChEBI" id="CHEBI:60240"/>
        <label>3</label>
    </ligand>
</feature>
<comment type="cofactor">
    <cofactor evidence="8">
        <name>Zn(2+)</name>
        <dbReference type="ChEBI" id="CHEBI:29105"/>
    </cofactor>
    <text evidence="8">Binds 1 zinc ion per subunit.</text>
</comment>
<dbReference type="EC" id="3.6.1.-" evidence="8"/>
<comment type="catalytic activity">
    <reaction evidence="8">
        <text>NAD(+) + H2O = beta-nicotinamide D-ribonucleotide + AMP + 2 H(+)</text>
        <dbReference type="Rhea" id="RHEA:11800"/>
        <dbReference type="ChEBI" id="CHEBI:14649"/>
        <dbReference type="ChEBI" id="CHEBI:15377"/>
        <dbReference type="ChEBI" id="CHEBI:15378"/>
        <dbReference type="ChEBI" id="CHEBI:57540"/>
        <dbReference type="ChEBI" id="CHEBI:456215"/>
        <dbReference type="EC" id="3.6.1.22"/>
    </reaction>
</comment>
<comment type="similarity">
    <text evidence="1 8">Belongs to the Nudix hydrolase family. NudC subfamily.</text>
</comment>
<dbReference type="NCBIfam" id="NF001299">
    <property type="entry name" value="PRK00241.1"/>
    <property type="match status" value="1"/>
</dbReference>
<feature type="binding site" evidence="8">
    <location>
        <position position="124"/>
    </location>
    <ligand>
        <name>Zn(2+)</name>
        <dbReference type="ChEBI" id="CHEBI:29105"/>
    </ligand>
</feature>
<feature type="binding site" evidence="8">
    <location>
        <position position="90"/>
    </location>
    <ligand>
        <name>substrate</name>
    </ligand>
</feature>
<comment type="caution">
    <text evidence="8">Lacks conserved residue(s) required for the propagation of feature annotation.</text>
</comment>
<dbReference type="InterPro" id="IPR015797">
    <property type="entry name" value="NUDIX_hydrolase-like_dom_sf"/>
</dbReference>
<dbReference type="GO" id="GO:0000210">
    <property type="term" value="F:NAD+ diphosphatase activity"/>
    <property type="evidence" value="ECO:0007669"/>
    <property type="project" value="UniProtKB-UniRule"/>
</dbReference>
<dbReference type="OrthoDB" id="9791656at2"/>
<feature type="short sequence motif" description="Nudix box" evidence="8">
    <location>
        <begin position="182"/>
        <end position="203"/>
    </location>
</feature>
<dbReference type="Gene3D" id="3.90.79.20">
    <property type="match status" value="1"/>
</dbReference>
<dbReference type="AlphaFoldDB" id="A0A562I2J0"/>
<dbReference type="Proteomes" id="UP000319627">
    <property type="component" value="Unassembled WGS sequence"/>
</dbReference>
<evidence type="ECO:0000256" key="2">
    <source>
        <dbReference type="ARBA" id="ARBA00022723"/>
    </source>
</evidence>
<keyword evidence="8" id="KW-0862">Zinc</keyword>
<dbReference type="SUPFAM" id="SSF55811">
    <property type="entry name" value="Nudix"/>
    <property type="match status" value="2"/>
</dbReference>
<dbReference type="PROSITE" id="PS00893">
    <property type="entry name" value="NUDIX_BOX"/>
    <property type="match status" value="1"/>
</dbReference>
<accession>A0A562I2J0</accession>
<feature type="binding site" evidence="8">
    <location>
        <position position="134"/>
    </location>
    <ligand>
        <name>substrate</name>
    </ligand>
</feature>
<dbReference type="GO" id="GO:0030145">
    <property type="term" value="F:manganese ion binding"/>
    <property type="evidence" value="ECO:0007669"/>
    <property type="project" value="UniProtKB-UniRule"/>
</dbReference>
<dbReference type="InterPro" id="IPR015376">
    <property type="entry name" value="Znr_NADH_PPase"/>
</dbReference>
<dbReference type="GO" id="GO:0008270">
    <property type="term" value="F:zinc ion binding"/>
    <property type="evidence" value="ECO:0007669"/>
    <property type="project" value="UniProtKB-UniRule"/>
</dbReference>
<dbReference type="GO" id="GO:0000287">
    <property type="term" value="F:magnesium ion binding"/>
    <property type="evidence" value="ECO:0007669"/>
    <property type="project" value="UniProtKB-UniRule"/>
</dbReference>
<feature type="binding site" evidence="8">
    <location>
        <position position="197"/>
    </location>
    <ligand>
        <name>a divalent metal cation</name>
        <dbReference type="ChEBI" id="CHEBI:60240"/>
        <label>2</label>
    </ligand>
</feature>
<comment type="cofactor">
    <cofactor evidence="8">
        <name>Mg(2+)</name>
        <dbReference type="ChEBI" id="CHEBI:18420"/>
    </cofactor>
    <cofactor evidence="8">
        <name>Mn(2+)</name>
        <dbReference type="ChEBI" id="CHEBI:29035"/>
    </cofactor>
    <text evidence="8">Divalent metal cations. Mg(2+) or Mn(2+).</text>
</comment>
<comment type="caution">
    <text evidence="10">The sequence shown here is derived from an EMBL/GenBank/DDBJ whole genome shotgun (WGS) entry which is preliminary data.</text>
</comment>
<keyword evidence="5 8" id="KW-0520">NAD</keyword>
<evidence type="ECO:0000256" key="4">
    <source>
        <dbReference type="ARBA" id="ARBA00022842"/>
    </source>
</evidence>
<feature type="binding site" evidence="8">
    <location>
        <position position="142"/>
    </location>
    <ligand>
        <name>Zn(2+)</name>
        <dbReference type="ChEBI" id="CHEBI:29105"/>
    </ligand>
</feature>
<comment type="catalytic activity">
    <reaction evidence="8">
        <text>NADH + H2O = reduced beta-nicotinamide D-ribonucleotide + AMP + 2 H(+)</text>
        <dbReference type="Rhea" id="RHEA:48868"/>
        <dbReference type="ChEBI" id="CHEBI:15377"/>
        <dbReference type="ChEBI" id="CHEBI:15378"/>
        <dbReference type="ChEBI" id="CHEBI:57945"/>
        <dbReference type="ChEBI" id="CHEBI:90832"/>
        <dbReference type="ChEBI" id="CHEBI:456215"/>
        <dbReference type="EC" id="3.6.1.22"/>
    </reaction>
</comment>
<dbReference type="GO" id="GO:0019677">
    <property type="term" value="P:NAD+ catabolic process"/>
    <property type="evidence" value="ECO:0007669"/>
    <property type="project" value="TreeGrafter"/>
</dbReference>
<evidence type="ECO:0000313" key="11">
    <source>
        <dbReference type="Proteomes" id="UP000319627"/>
    </source>
</evidence>
<evidence type="ECO:0000313" key="10">
    <source>
        <dbReference type="EMBL" id="TWH65016.1"/>
    </source>
</evidence>
<dbReference type="InterPro" id="IPR020084">
    <property type="entry name" value="NUDIX_hydrolase_CS"/>
</dbReference>
<feature type="binding site" evidence="8">
    <location>
        <position position="121"/>
    </location>
    <ligand>
        <name>Zn(2+)</name>
        <dbReference type="ChEBI" id="CHEBI:29105"/>
    </ligand>
</feature>
<dbReference type="Gene3D" id="3.90.79.10">
    <property type="entry name" value="Nucleoside Triphosphate Pyrophosphohydrolase"/>
    <property type="match status" value="1"/>
</dbReference>
<dbReference type="RefSeq" id="WP_144571659.1">
    <property type="nucleotide sequence ID" value="NZ_VLKG01000006.1"/>
</dbReference>
<dbReference type="PANTHER" id="PTHR42904:SF6">
    <property type="entry name" value="NAD-CAPPED RNA HYDROLASE NUDT12"/>
    <property type="match status" value="1"/>
</dbReference>
<dbReference type="InterPro" id="IPR000086">
    <property type="entry name" value="NUDIX_hydrolase_dom"/>
</dbReference>
<keyword evidence="11" id="KW-1185">Reference proteome</keyword>
<feature type="binding site" evidence="8">
    <location>
        <begin position="215"/>
        <end position="222"/>
    </location>
    <ligand>
        <name>substrate</name>
    </ligand>
</feature>
<dbReference type="GO" id="GO:0005829">
    <property type="term" value="C:cytosol"/>
    <property type="evidence" value="ECO:0007669"/>
    <property type="project" value="TreeGrafter"/>
</dbReference>
<dbReference type="Pfam" id="PF09296">
    <property type="entry name" value="NUDIX-like"/>
    <property type="match status" value="1"/>
</dbReference>
<organism evidence="10 11">
    <name type="scientific">Azomonas agilis</name>
    <dbReference type="NCBI Taxonomy" id="116849"/>
    <lineage>
        <taxon>Bacteria</taxon>
        <taxon>Pseudomonadati</taxon>
        <taxon>Pseudomonadota</taxon>
        <taxon>Gammaproteobacteria</taxon>
        <taxon>Pseudomonadales</taxon>
        <taxon>Pseudomonadaceae</taxon>
        <taxon>Azomonas</taxon>
    </lineage>
</organism>
<evidence type="ECO:0000256" key="1">
    <source>
        <dbReference type="ARBA" id="ARBA00009595"/>
    </source>
</evidence>
<feature type="binding site" evidence="8">
    <location>
        <position position="147"/>
    </location>
    <ligand>
        <name>substrate</name>
    </ligand>
</feature>
<keyword evidence="4 8" id="KW-0460">Magnesium</keyword>
<dbReference type="InterPro" id="IPR022925">
    <property type="entry name" value="RNA_Hydrolase_NudC"/>
</dbReference>
<keyword evidence="3 8" id="KW-0378">Hydrolase</keyword>
<comment type="catalytic activity">
    <reaction evidence="7">
        <text>a 5'-end NAD(+)-phospho-ribonucleoside in mRNA + H2O = a 5'-end phospho-adenosine-phospho-ribonucleoside in mRNA + beta-nicotinamide D-ribonucleotide + 2 H(+)</text>
        <dbReference type="Rhea" id="RHEA:60876"/>
        <dbReference type="Rhea" id="RHEA-COMP:15698"/>
        <dbReference type="Rhea" id="RHEA-COMP:15719"/>
        <dbReference type="ChEBI" id="CHEBI:14649"/>
        <dbReference type="ChEBI" id="CHEBI:15377"/>
        <dbReference type="ChEBI" id="CHEBI:15378"/>
        <dbReference type="ChEBI" id="CHEBI:144029"/>
        <dbReference type="ChEBI" id="CHEBI:144051"/>
    </reaction>
    <physiologicalReaction direction="left-to-right" evidence="7">
        <dbReference type="Rhea" id="RHEA:60877"/>
    </physiologicalReaction>
</comment>
<comment type="subunit">
    <text evidence="8">Homodimer.</text>
</comment>
<evidence type="ECO:0000259" key="9">
    <source>
        <dbReference type="PROSITE" id="PS51462"/>
    </source>
</evidence>
<dbReference type="Pfam" id="PF00293">
    <property type="entry name" value="NUDIX"/>
    <property type="match status" value="1"/>
</dbReference>
<keyword evidence="6 8" id="KW-0464">Manganese</keyword>
<dbReference type="InterPro" id="IPR050241">
    <property type="entry name" value="NAD-cap_RNA_hydrolase_NudC"/>
</dbReference>
<dbReference type="InterPro" id="IPR015375">
    <property type="entry name" value="NADH_PPase-like_N"/>
</dbReference>
<evidence type="ECO:0000256" key="3">
    <source>
        <dbReference type="ARBA" id="ARBA00022801"/>
    </source>
</evidence>
<reference evidence="10 11" key="1">
    <citation type="submission" date="2019-07" db="EMBL/GenBank/DDBJ databases">
        <title>Genomic Encyclopedia of Type Strains, Phase I: the one thousand microbial genomes (KMG-I) project.</title>
        <authorList>
            <person name="Kyrpides N."/>
        </authorList>
    </citation>
    <scope>NUCLEOTIDE SEQUENCE [LARGE SCALE GENOMIC DNA]</scope>
    <source>
        <strain evidence="10 11">DSM 375</strain>
    </source>
</reference>
<feature type="binding site" evidence="8">
    <location>
        <position position="181"/>
    </location>
    <ligand>
        <name>a divalent metal cation</name>
        <dbReference type="ChEBI" id="CHEBI:60240"/>
        <label>1</label>
    </ligand>
</feature>
<dbReference type="InterPro" id="IPR049734">
    <property type="entry name" value="NudC-like_C"/>
</dbReference>
<feature type="domain" description="Nudix hydrolase" evidence="9">
    <location>
        <begin position="148"/>
        <end position="272"/>
    </location>
</feature>
<comment type="function">
    <text evidence="8">mRNA decapping enzyme that specifically removes the nicotinamide adenine dinucleotide (NAD) cap from a subset of mRNAs by hydrolyzing the diphosphate linkage to produce nicotinamide mononucleotide (NMN) and 5' monophosphate mRNA. The NAD-cap is present at the 5'-end of some mRNAs and stabilizes RNA against 5'-processing. Has preference for mRNAs with a 5'-end purine. Catalyzes the hydrolysis of a broad range of dinucleotide pyrophosphates.</text>
</comment>
<feature type="binding site" evidence="8">
    <location>
        <position position="201"/>
    </location>
    <ligand>
        <name>a divalent metal cation</name>
        <dbReference type="ChEBI" id="CHEBI:60240"/>
        <label>1</label>
    </ligand>
</feature>
<evidence type="ECO:0000256" key="7">
    <source>
        <dbReference type="ARBA" id="ARBA00023679"/>
    </source>
</evidence>
<dbReference type="HAMAP" id="MF_00297">
    <property type="entry name" value="Nudix_NudC"/>
    <property type="match status" value="1"/>
</dbReference>
<dbReference type="GO" id="GO:0035529">
    <property type="term" value="F:NADH pyrophosphatase activity"/>
    <property type="evidence" value="ECO:0007669"/>
    <property type="project" value="TreeGrafter"/>
</dbReference>
<protein>
    <recommendedName>
        <fullName evidence="8">NAD-capped RNA hydrolase NudC</fullName>
        <shortName evidence="8">DeNADding enzyme NudC</shortName>
        <ecNumber evidence="8">3.6.1.-</ecNumber>
    </recommendedName>
    <alternativeName>
        <fullName evidence="8">NADH pyrophosphatase</fullName>
        <ecNumber evidence="8">3.6.1.22</ecNumber>
    </alternativeName>
</protein>
<feature type="binding site" evidence="8">
    <location>
        <position position="242"/>
    </location>
    <ligand>
        <name>a divalent metal cation</name>
        <dbReference type="ChEBI" id="CHEBI:60240"/>
        <label>3</label>
    </ligand>
</feature>
<name>A0A562I2J0_9GAMM</name>
<feature type="binding site" evidence="8">
    <location>
        <position position="139"/>
    </location>
    <ligand>
        <name>Zn(2+)</name>
        <dbReference type="ChEBI" id="CHEBI:29105"/>
    </ligand>
</feature>
<proteinExistence type="inferred from homology"/>
<evidence type="ECO:0000256" key="8">
    <source>
        <dbReference type="HAMAP-Rule" id="MF_00297"/>
    </source>
</evidence>
<keyword evidence="2 8" id="KW-0479">Metal-binding</keyword>
<dbReference type="PANTHER" id="PTHR42904">
    <property type="entry name" value="NUDIX HYDROLASE, NUDC SUBFAMILY"/>
    <property type="match status" value="1"/>
</dbReference>
<dbReference type="PROSITE" id="PS51462">
    <property type="entry name" value="NUDIX"/>
    <property type="match status" value="1"/>
</dbReference>
<dbReference type="CDD" id="cd03429">
    <property type="entry name" value="NUDIX_NADH_pyrophosphatase_Nudt13"/>
    <property type="match status" value="1"/>
</dbReference>
<evidence type="ECO:0000256" key="5">
    <source>
        <dbReference type="ARBA" id="ARBA00023027"/>
    </source>
</evidence>
<evidence type="ECO:0000256" key="6">
    <source>
        <dbReference type="ARBA" id="ARBA00023211"/>
    </source>
</evidence>